<feature type="transmembrane region" description="Helical" evidence="5">
    <location>
        <begin position="143"/>
        <end position="163"/>
    </location>
</feature>
<dbReference type="PANTHER" id="PTHR23501">
    <property type="entry name" value="MAJOR FACILITATOR SUPERFAMILY"/>
    <property type="match status" value="1"/>
</dbReference>
<comment type="caution">
    <text evidence="7">The sequence shown here is derived from an EMBL/GenBank/DDBJ whole genome shotgun (WGS) entry which is preliminary data.</text>
</comment>
<name>A0A8H3IYP3_9LECA</name>
<dbReference type="PROSITE" id="PS50850">
    <property type="entry name" value="MFS"/>
    <property type="match status" value="1"/>
</dbReference>
<feature type="transmembrane region" description="Helical" evidence="5">
    <location>
        <begin position="175"/>
        <end position="199"/>
    </location>
</feature>
<evidence type="ECO:0000259" key="6">
    <source>
        <dbReference type="PROSITE" id="PS50850"/>
    </source>
</evidence>
<dbReference type="OrthoDB" id="10021397at2759"/>
<keyword evidence="4 5" id="KW-0472">Membrane</keyword>
<feature type="transmembrane region" description="Helical" evidence="5">
    <location>
        <begin position="346"/>
        <end position="369"/>
    </location>
</feature>
<evidence type="ECO:0000256" key="3">
    <source>
        <dbReference type="ARBA" id="ARBA00022989"/>
    </source>
</evidence>
<evidence type="ECO:0000313" key="8">
    <source>
        <dbReference type="Proteomes" id="UP000664534"/>
    </source>
</evidence>
<feature type="transmembrane region" description="Helical" evidence="5">
    <location>
        <begin position="408"/>
        <end position="427"/>
    </location>
</feature>
<dbReference type="GO" id="GO:0005886">
    <property type="term" value="C:plasma membrane"/>
    <property type="evidence" value="ECO:0007669"/>
    <property type="project" value="TreeGrafter"/>
</dbReference>
<feature type="transmembrane region" description="Helical" evidence="5">
    <location>
        <begin position="117"/>
        <end position="137"/>
    </location>
</feature>
<feature type="transmembrane region" description="Helical" evidence="5">
    <location>
        <begin position="87"/>
        <end position="105"/>
    </location>
</feature>
<dbReference type="SUPFAM" id="SSF103473">
    <property type="entry name" value="MFS general substrate transporter"/>
    <property type="match status" value="1"/>
</dbReference>
<feature type="transmembrane region" description="Helical" evidence="5">
    <location>
        <begin position="205"/>
        <end position="228"/>
    </location>
</feature>
<dbReference type="Pfam" id="PF07690">
    <property type="entry name" value="MFS_1"/>
    <property type="match status" value="1"/>
</dbReference>
<dbReference type="PANTHER" id="PTHR23501:SF158">
    <property type="entry name" value="TRANSPORTER, PUTATIVE (AFU_ORTHOLOGUE AFUA_5G14490)-RELATED"/>
    <property type="match status" value="1"/>
</dbReference>
<keyword evidence="3 5" id="KW-1133">Transmembrane helix</keyword>
<dbReference type="Gene3D" id="1.20.1250.20">
    <property type="entry name" value="MFS general substrate transporter like domains"/>
    <property type="match status" value="2"/>
</dbReference>
<comment type="subcellular location">
    <subcellularLocation>
        <location evidence="1">Membrane</location>
        <topology evidence="1">Multi-pass membrane protein</topology>
    </subcellularLocation>
</comment>
<reference evidence="7" key="1">
    <citation type="submission" date="2021-03" db="EMBL/GenBank/DDBJ databases">
        <authorList>
            <person name="Tagirdzhanova G."/>
        </authorList>
    </citation>
    <scope>NUCLEOTIDE SEQUENCE</scope>
</reference>
<dbReference type="AlphaFoldDB" id="A0A8H3IYP3"/>
<keyword evidence="2 5" id="KW-0812">Transmembrane</keyword>
<dbReference type="EMBL" id="CAJPDT010000077">
    <property type="protein sequence ID" value="CAF9934550.1"/>
    <property type="molecule type" value="Genomic_DNA"/>
</dbReference>
<dbReference type="InterPro" id="IPR036259">
    <property type="entry name" value="MFS_trans_sf"/>
</dbReference>
<feature type="transmembrane region" description="Helical" evidence="5">
    <location>
        <begin position="272"/>
        <end position="291"/>
    </location>
</feature>
<evidence type="ECO:0000256" key="5">
    <source>
        <dbReference type="SAM" id="Phobius"/>
    </source>
</evidence>
<dbReference type="InterPro" id="IPR011701">
    <property type="entry name" value="MFS"/>
</dbReference>
<accession>A0A8H3IYP3</accession>
<dbReference type="GO" id="GO:0022857">
    <property type="term" value="F:transmembrane transporter activity"/>
    <property type="evidence" value="ECO:0007669"/>
    <property type="project" value="InterPro"/>
</dbReference>
<organism evidence="7 8">
    <name type="scientific">Imshaugia aleurites</name>
    <dbReference type="NCBI Taxonomy" id="172621"/>
    <lineage>
        <taxon>Eukaryota</taxon>
        <taxon>Fungi</taxon>
        <taxon>Dikarya</taxon>
        <taxon>Ascomycota</taxon>
        <taxon>Pezizomycotina</taxon>
        <taxon>Lecanoromycetes</taxon>
        <taxon>OSLEUM clade</taxon>
        <taxon>Lecanoromycetidae</taxon>
        <taxon>Lecanorales</taxon>
        <taxon>Lecanorineae</taxon>
        <taxon>Parmeliaceae</taxon>
        <taxon>Imshaugia</taxon>
    </lineage>
</organism>
<feature type="transmembrane region" description="Helical" evidence="5">
    <location>
        <begin position="378"/>
        <end position="396"/>
    </location>
</feature>
<dbReference type="Proteomes" id="UP000664534">
    <property type="component" value="Unassembled WGS sequence"/>
</dbReference>
<evidence type="ECO:0000313" key="7">
    <source>
        <dbReference type="EMBL" id="CAF9934550.1"/>
    </source>
</evidence>
<dbReference type="CDD" id="cd17502">
    <property type="entry name" value="MFS_Azr1_MDR_like"/>
    <property type="match status" value="1"/>
</dbReference>
<evidence type="ECO:0000256" key="4">
    <source>
        <dbReference type="ARBA" id="ARBA00023136"/>
    </source>
</evidence>
<gene>
    <name evidence="7" type="ORF">IMSHALPRED_009758</name>
</gene>
<dbReference type="InterPro" id="IPR020846">
    <property type="entry name" value="MFS_dom"/>
</dbReference>
<evidence type="ECO:0000256" key="1">
    <source>
        <dbReference type="ARBA" id="ARBA00004141"/>
    </source>
</evidence>
<sequence length="564" mass="60377">MESQRSQENDHELVIMPAPPSIQTVLPETPLAPAAKSISENPTPRSRFKRITSLIALFSALFISALNATIMGTSIPTICRELNSANGYAWISGAYLLGSTASSPIWAKFSDIWGRKVVLLCAVTGFFFSSIICGLSSSMSMLIVGRALQGVAGGGLVLVIIVVSDLFSMRHRSAYLGLLEITWCLAGGIGPVLGGAFAQHLTWRWNFWIVLPPCALAFVLLFFALDVHNPRTGMIEGLKAIDWAGSVCMLALLIMLLLGLNFGGVEYPWNSPTVICLIVFGAFMSILFIFSEKKLAQYPLIPLGLFRDWSNVAAMFVGFAQHFALYTGDFYLPFFFQSAKALSPVAAGTIFLPLVLSESLTGLVSGWYIHHTGRYVELVWLGQVLLAAGFGSFIHWDANTGVAEMCGTQILAGIGTGMLFTPPLIALQARVPQKDTATASATFSLVRNVATVLAVVTGQTIFQKGMDARTGGLMGAGLDDSLRAAFAGNRAAASVGLIGEIADAGQRLAVEQAFAESLRGVWILDVCIVAAGFLCSPFLVKSKLSKEHVETRTGLETEKAGEAT</sequence>
<feature type="domain" description="Major facilitator superfamily (MFS) profile" evidence="6">
    <location>
        <begin position="53"/>
        <end position="544"/>
    </location>
</feature>
<feature type="transmembrane region" description="Helical" evidence="5">
    <location>
        <begin position="54"/>
        <end position="75"/>
    </location>
</feature>
<feature type="transmembrane region" description="Helical" evidence="5">
    <location>
        <begin position="521"/>
        <end position="540"/>
    </location>
</feature>
<feature type="transmembrane region" description="Helical" evidence="5">
    <location>
        <begin position="312"/>
        <end position="334"/>
    </location>
</feature>
<feature type="transmembrane region" description="Helical" evidence="5">
    <location>
        <begin position="439"/>
        <end position="462"/>
    </location>
</feature>
<protein>
    <recommendedName>
        <fullName evidence="6">Major facilitator superfamily (MFS) profile domain-containing protein</fullName>
    </recommendedName>
</protein>
<proteinExistence type="predicted"/>
<feature type="transmembrane region" description="Helical" evidence="5">
    <location>
        <begin position="240"/>
        <end position="260"/>
    </location>
</feature>
<keyword evidence="8" id="KW-1185">Reference proteome</keyword>
<evidence type="ECO:0000256" key="2">
    <source>
        <dbReference type="ARBA" id="ARBA00022692"/>
    </source>
</evidence>